<proteinExistence type="predicted"/>
<protein>
    <submittedName>
        <fullName evidence="1">Uncharacterized protein</fullName>
    </submittedName>
</protein>
<comment type="caution">
    <text evidence="1">The sequence shown here is derived from an EMBL/GenBank/DDBJ whole genome shotgun (WGS) entry which is preliminary data.</text>
</comment>
<gene>
    <name evidence="1" type="ORF">OS493_027434</name>
</gene>
<accession>A0A9W9YM40</accession>
<dbReference type="AlphaFoldDB" id="A0A9W9YM40"/>
<sequence>MVITYKYNTVTLSSAQTLEGVVNEINTNDGVSHKAVQLRTALNETRGQLEKIHRNALEMYKQEVEDLKAEFSRADFLAKTRTQEAESVKTQMSDLQKRYQDGMKAQDDYISQLHVKFNDLQRYAVSTEEKYFFSLVIGVKLNMAVCGYRVKHINHLKPQVSYSIACL</sequence>
<name>A0A9W9YM40_9CNID</name>
<dbReference type="Proteomes" id="UP001163046">
    <property type="component" value="Unassembled WGS sequence"/>
</dbReference>
<dbReference type="EMBL" id="MU827326">
    <property type="protein sequence ID" value="KAJ7356037.1"/>
    <property type="molecule type" value="Genomic_DNA"/>
</dbReference>
<reference evidence="1" key="1">
    <citation type="submission" date="2023-01" db="EMBL/GenBank/DDBJ databases">
        <title>Genome assembly of the deep-sea coral Lophelia pertusa.</title>
        <authorList>
            <person name="Herrera S."/>
            <person name="Cordes E."/>
        </authorList>
    </citation>
    <scope>NUCLEOTIDE SEQUENCE</scope>
    <source>
        <strain evidence="1">USNM1676648</strain>
        <tissue evidence="1">Polyp</tissue>
    </source>
</reference>
<evidence type="ECO:0000313" key="1">
    <source>
        <dbReference type="EMBL" id="KAJ7356037.1"/>
    </source>
</evidence>
<keyword evidence="2" id="KW-1185">Reference proteome</keyword>
<evidence type="ECO:0000313" key="2">
    <source>
        <dbReference type="Proteomes" id="UP001163046"/>
    </source>
</evidence>
<organism evidence="1 2">
    <name type="scientific">Desmophyllum pertusum</name>
    <dbReference type="NCBI Taxonomy" id="174260"/>
    <lineage>
        <taxon>Eukaryota</taxon>
        <taxon>Metazoa</taxon>
        <taxon>Cnidaria</taxon>
        <taxon>Anthozoa</taxon>
        <taxon>Hexacorallia</taxon>
        <taxon>Scleractinia</taxon>
        <taxon>Caryophylliina</taxon>
        <taxon>Caryophylliidae</taxon>
        <taxon>Desmophyllum</taxon>
    </lineage>
</organism>
<dbReference type="OrthoDB" id="76516at2759"/>